<dbReference type="InterPro" id="IPR044669">
    <property type="entry name" value="YneE/VCCN1/2-like"/>
</dbReference>
<evidence type="ECO:0000256" key="8">
    <source>
        <dbReference type="SAM" id="MobiDB-lite"/>
    </source>
</evidence>
<organism evidence="9 10">
    <name type="scientific">Umbelopsis vinacea</name>
    <dbReference type="NCBI Taxonomy" id="44442"/>
    <lineage>
        <taxon>Eukaryota</taxon>
        <taxon>Fungi</taxon>
        <taxon>Fungi incertae sedis</taxon>
        <taxon>Mucoromycota</taxon>
        <taxon>Mucoromycotina</taxon>
        <taxon>Umbelopsidomycetes</taxon>
        <taxon>Umbelopsidales</taxon>
        <taxon>Umbelopsidaceae</taxon>
        <taxon>Umbelopsis</taxon>
    </lineage>
</organism>
<sequence>MPPQGVKQAGWLDFLTEYPDVLRYGFKFTKAVQKRNQRVAIYPTQRGNNGHICHLDRRTVPPFRFHQAIITKRSDPVAVCGRQIWEQITSNSRNLARLVWCAIPERTQSEHLEKMRCMKLLLAFAVATKHHIRKEMGCNYYDLDHLLPPNWIPAAANDKSQYPQQAVDTSLAPPAALFASTDTTSQGPLANQTGDNPDDPTTGHHPVPFRKFVSDEDLPDEADADMSLPLEIVFRIGLYIAQMKNTNRIDGNVVGTITTHLNNLIDCLGSLERIVNTPIPRAYNIHLKQGLALYLLAVPFTLIADLKWWIIPTVILVSFTLFGIEGIGAQIENPFMYSSNDLPLNQFCDQLRKEIEYIIYHIPSETENVLMHGR</sequence>
<keyword evidence="7" id="KW-0472">Membrane</keyword>
<keyword evidence="2" id="KW-0813">Transport</keyword>
<dbReference type="GO" id="GO:0005886">
    <property type="term" value="C:plasma membrane"/>
    <property type="evidence" value="ECO:0007669"/>
    <property type="project" value="UniProtKB-SubCell"/>
</dbReference>
<comment type="subcellular location">
    <subcellularLocation>
        <location evidence="1">Cell membrane</location>
        <topology evidence="1">Multi-pass membrane protein</topology>
    </subcellularLocation>
</comment>
<feature type="compositionally biased region" description="Polar residues" evidence="8">
    <location>
        <begin position="181"/>
        <end position="195"/>
    </location>
</feature>
<evidence type="ECO:0000256" key="2">
    <source>
        <dbReference type="ARBA" id="ARBA00022448"/>
    </source>
</evidence>
<accession>A0A8H7UFU2</accession>
<name>A0A8H7UFU2_9FUNG</name>
<evidence type="ECO:0000256" key="7">
    <source>
        <dbReference type="ARBA" id="ARBA00023136"/>
    </source>
</evidence>
<dbReference type="OrthoDB" id="1368at2759"/>
<dbReference type="Proteomes" id="UP000612746">
    <property type="component" value="Unassembled WGS sequence"/>
</dbReference>
<dbReference type="Pfam" id="PF25539">
    <property type="entry name" value="Bestrophin_2"/>
    <property type="match status" value="2"/>
</dbReference>
<dbReference type="GO" id="GO:0005254">
    <property type="term" value="F:chloride channel activity"/>
    <property type="evidence" value="ECO:0007669"/>
    <property type="project" value="InterPro"/>
</dbReference>
<evidence type="ECO:0000256" key="3">
    <source>
        <dbReference type="ARBA" id="ARBA00022475"/>
    </source>
</evidence>
<dbReference type="PANTHER" id="PTHR33281:SF19">
    <property type="entry name" value="VOLTAGE-DEPENDENT ANION CHANNEL-FORMING PROTEIN YNEE"/>
    <property type="match status" value="1"/>
</dbReference>
<evidence type="ECO:0000313" key="9">
    <source>
        <dbReference type="EMBL" id="KAG2181460.1"/>
    </source>
</evidence>
<comment type="caution">
    <text evidence="9">The sequence shown here is derived from an EMBL/GenBank/DDBJ whole genome shotgun (WGS) entry which is preliminary data.</text>
</comment>
<feature type="region of interest" description="Disordered" evidence="8">
    <location>
        <begin position="181"/>
        <end position="211"/>
    </location>
</feature>
<evidence type="ECO:0000256" key="6">
    <source>
        <dbReference type="ARBA" id="ARBA00023065"/>
    </source>
</evidence>
<dbReference type="EMBL" id="JAEPRA010000008">
    <property type="protein sequence ID" value="KAG2181460.1"/>
    <property type="molecule type" value="Genomic_DNA"/>
</dbReference>
<protein>
    <submittedName>
        <fullName evidence="9">Uncharacterized protein</fullName>
    </submittedName>
</protein>
<evidence type="ECO:0000256" key="5">
    <source>
        <dbReference type="ARBA" id="ARBA00022989"/>
    </source>
</evidence>
<keyword evidence="4" id="KW-0812">Transmembrane</keyword>
<keyword evidence="10" id="KW-1185">Reference proteome</keyword>
<gene>
    <name evidence="9" type="ORF">INT44_008273</name>
</gene>
<keyword evidence="5" id="KW-1133">Transmembrane helix</keyword>
<dbReference type="PANTHER" id="PTHR33281">
    <property type="entry name" value="UPF0187 PROTEIN YNEE"/>
    <property type="match status" value="1"/>
</dbReference>
<reference evidence="9" key="1">
    <citation type="submission" date="2020-12" db="EMBL/GenBank/DDBJ databases">
        <title>Metabolic potential, ecology and presence of endohyphal bacteria is reflected in genomic diversity of Mucoromycotina.</title>
        <authorList>
            <person name="Muszewska A."/>
            <person name="Okrasinska A."/>
            <person name="Steczkiewicz K."/>
            <person name="Drgas O."/>
            <person name="Orlowska M."/>
            <person name="Perlinska-Lenart U."/>
            <person name="Aleksandrzak-Piekarczyk T."/>
            <person name="Szatraj K."/>
            <person name="Zielenkiewicz U."/>
            <person name="Pilsyk S."/>
            <person name="Malc E."/>
            <person name="Mieczkowski P."/>
            <person name="Kruszewska J.S."/>
            <person name="Biernat P."/>
            <person name="Pawlowska J."/>
        </authorList>
    </citation>
    <scope>NUCLEOTIDE SEQUENCE</scope>
    <source>
        <strain evidence="9">WA0000051536</strain>
    </source>
</reference>
<evidence type="ECO:0000313" key="10">
    <source>
        <dbReference type="Proteomes" id="UP000612746"/>
    </source>
</evidence>
<dbReference type="AlphaFoldDB" id="A0A8H7UFU2"/>
<proteinExistence type="predicted"/>
<keyword evidence="3" id="KW-1003">Cell membrane</keyword>
<evidence type="ECO:0000256" key="1">
    <source>
        <dbReference type="ARBA" id="ARBA00004651"/>
    </source>
</evidence>
<evidence type="ECO:0000256" key="4">
    <source>
        <dbReference type="ARBA" id="ARBA00022692"/>
    </source>
</evidence>
<keyword evidence="6" id="KW-0406">Ion transport</keyword>